<dbReference type="Proteomes" id="UP001162131">
    <property type="component" value="Unassembled WGS sequence"/>
</dbReference>
<dbReference type="AlphaFoldDB" id="A0AAU9IFH3"/>
<organism evidence="2 3">
    <name type="scientific">Blepharisma stoltei</name>
    <dbReference type="NCBI Taxonomy" id="1481888"/>
    <lineage>
        <taxon>Eukaryota</taxon>
        <taxon>Sar</taxon>
        <taxon>Alveolata</taxon>
        <taxon>Ciliophora</taxon>
        <taxon>Postciliodesmatophora</taxon>
        <taxon>Heterotrichea</taxon>
        <taxon>Heterotrichida</taxon>
        <taxon>Blepharismidae</taxon>
        <taxon>Blepharisma</taxon>
    </lineage>
</organism>
<reference evidence="2" key="1">
    <citation type="submission" date="2021-09" db="EMBL/GenBank/DDBJ databases">
        <authorList>
            <consortium name="AG Swart"/>
            <person name="Singh M."/>
            <person name="Singh A."/>
            <person name="Seah K."/>
            <person name="Emmerich C."/>
        </authorList>
    </citation>
    <scope>NUCLEOTIDE SEQUENCE</scope>
    <source>
        <strain evidence="2">ATCC30299</strain>
    </source>
</reference>
<protein>
    <recommendedName>
        <fullName evidence="4">Photosystem I assembly protein Ycf4</fullName>
    </recommendedName>
</protein>
<keyword evidence="1" id="KW-1133">Transmembrane helix</keyword>
<gene>
    <name evidence="2" type="ORF">BSTOLATCC_MIC25</name>
</gene>
<evidence type="ECO:0000256" key="1">
    <source>
        <dbReference type="SAM" id="Phobius"/>
    </source>
</evidence>
<evidence type="ECO:0000313" key="3">
    <source>
        <dbReference type="Proteomes" id="UP001162131"/>
    </source>
</evidence>
<accession>A0AAU9IFH3</accession>
<comment type="caution">
    <text evidence="2">The sequence shown here is derived from an EMBL/GenBank/DDBJ whole genome shotgun (WGS) entry which is preliminary data.</text>
</comment>
<evidence type="ECO:0008006" key="4">
    <source>
        <dbReference type="Google" id="ProtNLM"/>
    </source>
</evidence>
<keyword evidence="3" id="KW-1185">Reference proteome</keyword>
<feature type="transmembrane region" description="Helical" evidence="1">
    <location>
        <begin position="12"/>
        <end position="33"/>
    </location>
</feature>
<proteinExistence type="predicted"/>
<name>A0AAU9IFH3_9CILI</name>
<sequence>MQRPYNYHRMNLWLIISYLAILWSFILSTLYWIIKFDSIILWLALQHSGFFIFIAVGIAIQCKWCPSLLYTEKPVDIAVFFKFSLGSKIAATEINQMKRTLMEVNSSSKMRTSIIDSPSIIYNSKADMISE</sequence>
<keyword evidence="1" id="KW-0472">Membrane</keyword>
<feature type="transmembrane region" description="Helical" evidence="1">
    <location>
        <begin position="39"/>
        <end position="60"/>
    </location>
</feature>
<dbReference type="EMBL" id="CAJZBQ010000001">
    <property type="protein sequence ID" value="CAG9309809.1"/>
    <property type="molecule type" value="Genomic_DNA"/>
</dbReference>
<evidence type="ECO:0000313" key="2">
    <source>
        <dbReference type="EMBL" id="CAG9309809.1"/>
    </source>
</evidence>
<keyword evidence="1" id="KW-0812">Transmembrane</keyword>